<dbReference type="PROSITE" id="PS50932">
    <property type="entry name" value="HTH_LACI_2"/>
    <property type="match status" value="1"/>
</dbReference>
<evidence type="ECO:0000313" key="6">
    <source>
        <dbReference type="Proteomes" id="UP000621560"/>
    </source>
</evidence>
<sequence length="347" mass="38228">MKKTVTIHDIARIAEVSSATVSRVLSNSSYPVSDKLRSKILRIAKEHNYIPNLIGKQLKTNASMTIGVIIPTITNPFYSSVILGIEEIARQNHYHVIVCNSLHNPEFEGEYIKTMVEKQIKGLIISSISKDVSLLKQFMRAGLNVIAIDQKIDEDEITQIEFNYEKGGYMAAQHLLALGHTRIGYATSRLDRPSRRDIHAGYLRAMEEAGLPALVEESQSEEAFNSTGEFDVGKRLAARMLAASTPPTAIFACNDMMAFGVINELMLRGISVPGEISVIGFDGIEFGKMTHPPLTTIKQPDYEMGILSGKILLDMMRGDENPTLSVTLQPKLVERASAAQAHTSSPI</sequence>
<dbReference type="GO" id="GO:0003700">
    <property type="term" value="F:DNA-binding transcription factor activity"/>
    <property type="evidence" value="ECO:0007669"/>
    <property type="project" value="TreeGrafter"/>
</dbReference>
<dbReference type="Pfam" id="PF13377">
    <property type="entry name" value="Peripla_BP_3"/>
    <property type="match status" value="1"/>
</dbReference>
<dbReference type="CDD" id="cd01392">
    <property type="entry name" value="HTH_LacI"/>
    <property type="match status" value="1"/>
</dbReference>
<organism evidence="5 6">
    <name type="scientific">Paenibacillus sabuli</name>
    <dbReference type="NCBI Taxonomy" id="2772509"/>
    <lineage>
        <taxon>Bacteria</taxon>
        <taxon>Bacillati</taxon>
        <taxon>Bacillota</taxon>
        <taxon>Bacilli</taxon>
        <taxon>Bacillales</taxon>
        <taxon>Paenibacillaceae</taxon>
        <taxon>Paenibacillus</taxon>
    </lineage>
</organism>
<evidence type="ECO:0000259" key="4">
    <source>
        <dbReference type="PROSITE" id="PS50932"/>
    </source>
</evidence>
<keyword evidence="1" id="KW-0805">Transcription regulation</keyword>
<dbReference type="Gene3D" id="3.40.50.2300">
    <property type="match status" value="2"/>
</dbReference>
<dbReference type="Proteomes" id="UP000621560">
    <property type="component" value="Unassembled WGS sequence"/>
</dbReference>
<dbReference type="CDD" id="cd06267">
    <property type="entry name" value="PBP1_LacI_sugar_binding-like"/>
    <property type="match status" value="1"/>
</dbReference>
<gene>
    <name evidence="5" type="ORF">IDH44_21185</name>
</gene>
<dbReference type="PROSITE" id="PS00356">
    <property type="entry name" value="HTH_LACI_1"/>
    <property type="match status" value="1"/>
</dbReference>
<dbReference type="AlphaFoldDB" id="A0A927BYA1"/>
<evidence type="ECO:0000256" key="1">
    <source>
        <dbReference type="ARBA" id="ARBA00023015"/>
    </source>
</evidence>
<feature type="domain" description="HTH lacI-type" evidence="4">
    <location>
        <begin position="5"/>
        <end position="60"/>
    </location>
</feature>
<reference evidence="5" key="1">
    <citation type="submission" date="2020-09" db="EMBL/GenBank/DDBJ databases">
        <title>A novel bacterium of genus Paenibacillus, isolated from South China Sea.</title>
        <authorList>
            <person name="Huang H."/>
            <person name="Mo K."/>
            <person name="Hu Y."/>
        </authorList>
    </citation>
    <scope>NUCLEOTIDE SEQUENCE</scope>
    <source>
        <strain evidence="5">IB182496</strain>
    </source>
</reference>
<dbReference type="InterPro" id="IPR046335">
    <property type="entry name" value="LacI/GalR-like_sensor"/>
</dbReference>
<dbReference type="PANTHER" id="PTHR30146">
    <property type="entry name" value="LACI-RELATED TRANSCRIPTIONAL REPRESSOR"/>
    <property type="match status" value="1"/>
</dbReference>
<dbReference type="GO" id="GO:0000976">
    <property type="term" value="F:transcription cis-regulatory region binding"/>
    <property type="evidence" value="ECO:0007669"/>
    <property type="project" value="TreeGrafter"/>
</dbReference>
<dbReference type="SMART" id="SM00354">
    <property type="entry name" value="HTH_LACI"/>
    <property type="match status" value="1"/>
</dbReference>
<dbReference type="InterPro" id="IPR000843">
    <property type="entry name" value="HTH_LacI"/>
</dbReference>
<dbReference type="SUPFAM" id="SSF53822">
    <property type="entry name" value="Periplasmic binding protein-like I"/>
    <property type="match status" value="1"/>
</dbReference>
<dbReference type="InterPro" id="IPR028082">
    <property type="entry name" value="Peripla_BP_I"/>
</dbReference>
<protein>
    <submittedName>
        <fullName evidence="5">LacI family DNA-binding transcriptional regulator</fullName>
    </submittedName>
</protein>
<keyword evidence="2 5" id="KW-0238">DNA-binding</keyword>
<evidence type="ECO:0000256" key="3">
    <source>
        <dbReference type="ARBA" id="ARBA00023163"/>
    </source>
</evidence>
<evidence type="ECO:0000313" key="5">
    <source>
        <dbReference type="EMBL" id="MBD2847714.1"/>
    </source>
</evidence>
<dbReference type="InterPro" id="IPR010982">
    <property type="entry name" value="Lambda_DNA-bd_dom_sf"/>
</dbReference>
<keyword evidence="3" id="KW-0804">Transcription</keyword>
<dbReference type="PANTHER" id="PTHR30146:SF109">
    <property type="entry name" value="HTH-TYPE TRANSCRIPTIONAL REGULATOR GALS"/>
    <property type="match status" value="1"/>
</dbReference>
<dbReference type="EMBL" id="JACXIZ010000044">
    <property type="protein sequence ID" value="MBD2847714.1"/>
    <property type="molecule type" value="Genomic_DNA"/>
</dbReference>
<accession>A0A927BYA1</accession>
<dbReference type="RefSeq" id="WP_190920819.1">
    <property type="nucleotide sequence ID" value="NZ_JACXIZ010000044.1"/>
</dbReference>
<dbReference type="SUPFAM" id="SSF47413">
    <property type="entry name" value="lambda repressor-like DNA-binding domains"/>
    <property type="match status" value="1"/>
</dbReference>
<dbReference type="Pfam" id="PF00356">
    <property type="entry name" value="LacI"/>
    <property type="match status" value="1"/>
</dbReference>
<evidence type="ECO:0000256" key="2">
    <source>
        <dbReference type="ARBA" id="ARBA00023125"/>
    </source>
</evidence>
<comment type="caution">
    <text evidence="5">The sequence shown here is derived from an EMBL/GenBank/DDBJ whole genome shotgun (WGS) entry which is preliminary data.</text>
</comment>
<keyword evidence="6" id="KW-1185">Reference proteome</keyword>
<dbReference type="Gene3D" id="1.10.260.40">
    <property type="entry name" value="lambda repressor-like DNA-binding domains"/>
    <property type="match status" value="1"/>
</dbReference>
<name>A0A927BYA1_9BACL</name>
<proteinExistence type="predicted"/>